<dbReference type="Proteomes" id="UP001380290">
    <property type="component" value="Unassembled WGS sequence"/>
</dbReference>
<name>A0ABU8QLY2_9PSED</name>
<proteinExistence type="predicted"/>
<evidence type="ECO:0000313" key="1">
    <source>
        <dbReference type="EMBL" id="MEJ5861669.1"/>
    </source>
</evidence>
<comment type="caution">
    <text evidence="1">The sequence shown here is derived from an EMBL/GenBank/DDBJ whole genome shotgun (WGS) entry which is preliminary data.</text>
</comment>
<organism evidence="1 2">
    <name type="scientific">Pseudomonas farsensis</name>
    <dbReference type="NCBI Taxonomy" id="2745492"/>
    <lineage>
        <taxon>Bacteria</taxon>
        <taxon>Pseudomonadati</taxon>
        <taxon>Pseudomonadota</taxon>
        <taxon>Gammaproteobacteria</taxon>
        <taxon>Pseudomonadales</taxon>
        <taxon>Pseudomonadaceae</taxon>
        <taxon>Pseudomonas</taxon>
    </lineage>
</organism>
<dbReference type="RefSeq" id="WP_339597872.1">
    <property type="nucleotide sequence ID" value="NZ_JBBHLC010000001.1"/>
</dbReference>
<sequence>MNIHCPTFWPNGPDIDHSASTVGLSQLLPAVGTTTFACFDKYDQPNPGETVQLLWLPPVSDINGWSEQPSEIAMSYLLTACIASEPTLVAPSESRSSAILQGKYRYAVKVLARQRLLSALGTTASDATPWHVPAIADGTGVSLLWDEVHWCGKACVEGLTYLTASTRNESFIEMLLEKQGDELVGLFCLYMDPGGVECSIGKQRFVAGEQEAIQRVLDKARGLVDTQAHYIVDGG</sequence>
<accession>A0ABU8QLY2</accession>
<reference evidence="1 2" key="1">
    <citation type="submission" date="2024-02" db="EMBL/GenBank/DDBJ databases">
        <title>Identification of pathogenicity and growth-promoting function of Pseudomonas putida variant.</title>
        <authorList>
            <person name="Sun J."/>
        </authorList>
    </citation>
    <scope>NUCLEOTIDE SEQUENCE [LARGE SCALE GENOMIC DNA]</scope>
    <source>
        <strain evidence="1 2">A03</strain>
    </source>
</reference>
<gene>
    <name evidence="1" type="ORF">V7S98_00300</name>
</gene>
<protein>
    <submittedName>
        <fullName evidence="1">Uncharacterized protein</fullName>
    </submittedName>
</protein>
<keyword evidence="2" id="KW-1185">Reference proteome</keyword>
<evidence type="ECO:0000313" key="2">
    <source>
        <dbReference type="Proteomes" id="UP001380290"/>
    </source>
</evidence>
<dbReference type="EMBL" id="JBBHLC010000001">
    <property type="protein sequence ID" value="MEJ5861669.1"/>
    <property type="molecule type" value="Genomic_DNA"/>
</dbReference>